<evidence type="ECO:0000313" key="1">
    <source>
        <dbReference type="EMBL" id="MDR7092332.1"/>
    </source>
</evidence>
<name>A0ABU1V4M3_9BURK</name>
<dbReference type="RefSeq" id="WP_204731355.1">
    <property type="nucleotide sequence ID" value="NZ_JAVDWE010000001.1"/>
</dbReference>
<comment type="caution">
    <text evidence="1">The sequence shown here is derived from an EMBL/GenBank/DDBJ whole genome shotgun (WGS) entry which is preliminary data.</text>
</comment>
<accession>A0ABU1V4M3</accession>
<organism evidence="1 2">
    <name type="scientific">Hydrogenophaga laconesensis</name>
    <dbReference type="NCBI Taxonomy" id="1805971"/>
    <lineage>
        <taxon>Bacteria</taxon>
        <taxon>Pseudomonadati</taxon>
        <taxon>Pseudomonadota</taxon>
        <taxon>Betaproteobacteria</taxon>
        <taxon>Burkholderiales</taxon>
        <taxon>Comamonadaceae</taxon>
        <taxon>Hydrogenophaga</taxon>
    </lineage>
</organism>
<evidence type="ECO:0000313" key="2">
    <source>
        <dbReference type="Proteomes" id="UP001265550"/>
    </source>
</evidence>
<keyword evidence="2" id="KW-1185">Reference proteome</keyword>
<dbReference type="Proteomes" id="UP001265550">
    <property type="component" value="Unassembled WGS sequence"/>
</dbReference>
<gene>
    <name evidence="1" type="ORF">J2X09_000055</name>
</gene>
<proteinExistence type="predicted"/>
<protein>
    <submittedName>
        <fullName evidence="1">Uncharacterized protein</fullName>
    </submittedName>
</protein>
<sequence length="215" mass="24811">MSRRQEAGLRLQPLAQWADDNDLQYAPLVADTWAMHGDWCGRPVRIECAVPSRPFIKGAEFMARLDLGRATPDSVVVMNRMLKHHLERWANELYSRYTEALKTTAQQVPDEIRWLSMFRDTGWSGPEQRFWARHAVLTNAPDVARDWMQEEGPQRLMCWPEGTVGPETPLMLMLIKGRACMRLQLDHGHDTRTVLHALDLFRHFGQQALELPEAV</sequence>
<reference evidence="1 2" key="1">
    <citation type="submission" date="2023-07" db="EMBL/GenBank/DDBJ databases">
        <title>Sorghum-associated microbial communities from plants grown in Nebraska, USA.</title>
        <authorList>
            <person name="Schachtman D."/>
        </authorList>
    </citation>
    <scope>NUCLEOTIDE SEQUENCE [LARGE SCALE GENOMIC DNA]</scope>
    <source>
        <strain evidence="1 2">BE240</strain>
    </source>
</reference>
<dbReference type="EMBL" id="JAVDWE010000001">
    <property type="protein sequence ID" value="MDR7092332.1"/>
    <property type="molecule type" value="Genomic_DNA"/>
</dbReference>